<proteinExistence type="inferred from homology"/>
<evidence type="ECO:0000256" key="3">
    <source>
        <dbReference type="ARBA" id="ARBA00022448"/>
    </source>
</evidence>
<dbReference type="PRINTS" id="PR00175">
    <property type="entry name" value="NAALASMPORT"/>
</dbReference>
<evidence type="ECO:0000256" key="7">
    <source>
        <dbReference type="ARBA" id="ARBA00022989"/>
    </source>
</evidence>
<dbReference type="PANTHER" id="PTHR30330">
    <property type="entry name" value="AGSS FAMILY TRANSPORTER, SODIUM-ALANINE"/>
    <property type="match status" value="1"/>
</dbReference>
<feature type="transmembrane region" description="Helical" evidence="9">
    <location>
        <begin position="301"/>
        <end position="323"/>
    </location>
</feature>
<keyword evidence="9" id="KW-0997">Cell inner membrane</keyword>
<dbReference type="PANTHER" id="PTHR30330:SF1">
    <property type="entry name" value="AMINO-ACID CARRIER PROTEIN ALST"/>
    <property type="match status" value="1"/>
</dbReference>
<dbReference type="GO" id="GO:0005283">
    <property type="term" value="F:amino acid:sodium symporter activity"/>
    <property type="evidence" value="ECO:0007669"/>
    <property type="project" value="InterPro"/>
</dbReference>
<sequence length="476" mass="51525">MPDFLSFINDMLWGSVMIYLLLGAGMWFTWRTGYIQFRYVRQFGKSLKGSFSSQEGGLTSFQALCTSLAARVGSGNLAGVALAITAGGPGAVFWMWVSAIIGMATSFAECSLAQLYKERDSQGQFRGGPAWYMARGLGMRWMGVLFSLFLLLAYGLIFNTVQANSVALALSYAFHLPAFITGLGLVALTLLCIMRGLRGVARLLQWVVPFMALIWVIASVLISLWYVEQLPVILVRIIRSAFGWQEAAAGAVGYTLSQALTSGIQRGMFSNEAGLGSTPNAAAAAASFPPHPAAQGIVQMIGVFVDTMVICTASAMVVLLAGHETSLNGIAGITLVQHAMEDLIGSGGASFVACVVLLFAFTSIVANYLYAENNLFFLQLHTPRNIWLLRAVTLLMVMAGTLLSLPVVWQLADVIMALMAITNLTAILLLSPVVRIIASDYLRQRKLGVRPVFDPARYPDIKQQLAPESWDDTPHQ</sequence>
<keyword evidence="4" id="KW-1003">Cell membrane</keyword>
<evidence type="ECO:0000256" key="6">
    <source>
        <dbReference type="ARBA" id="ARBA00022847"/>
    </source>
</evidence>
<evidence type="ECO:0000256" key="2">
    <source>
        <dbReference type="ARBA" id="ARBA00009261"/>
    </source>
</evidence>
<feature type="transmembrane region" description="Helical" evidence="9">
    <location>
        <begin position="387"/>
        <end position="409"/>
    </location>
</feature>
<feature type="transmembrane region" description="Helical" evidence="9">
    <location>
        <begin position="137"/>
        <end position="157"/>
    </location>
</feature>
<feature type="transmembrane region" description="Helical" evidence="9">
    <location>
        <begin position="415"/>
        <end position="438"/>
    </location>
</feature>
<dbReference type="RefSeq" id="WP_038155759.1">
    <property type="nucleotide sequence ID" value="NZ_JMTB01000059.1"/>
</dbReference>
<protein>
    <submittedName>
        <fullName evidence="10">Putative alanine/glycine transport protein</fullName>
    </submittedName>
</protein>
<name>A0A085AC16_9ENTR</name>
<keyword evidence="5 9" id="KW-0812">Transmembrane</keyword>
<comment type="similarity">
    <text evidence="2 9">Belongs to the alanine or glycine:cation symporter (AGCS) (TC 2.A.25) family.</text>
</comment>
<feature type="transmembrane region" description="Helical" evidence="9">
    <location>
        <begin position="68"/>
        <end position="87"/>
    </location>
</feature>
<dbReference type="InterPro" id="IPR001463">
    <property type="entry name" value="Na/Ala_symport"/>
</dbReference>
<dbReference type="GO" id="GO:0005886">
    <property type="term" value="C:plasma membrane"/>
    <property type="evidence" value="ECO:0007669"/>
    <property type="project" value="UniProtKB-SubCell"/>
</dbReference>
<keyword evidence="3 9" id="KW-0813">Transport</keyword>
<comment type="subcellular location">
    <subcellularLocation>
        <location evidence="9">Cell inner membrane</location>
        <topology evidence="9">Multi-pass membrane protein</topology>
    </subcellularLocation>
    <subcellularLocation>
        <location evidence="1">Cell membrane</location>
        <topology evidence="1">Multi-pass membrane protein</topology>
    </subcellularLocation>
</comment>
<evidence type="ECO:0000256" key="8">
    <source>
        <dbReference type="ARBA" id="ARBA00023136"/>
    </source>
</evidence>
<evidence type="ECO:0000256" key="5">
    <source>
        <dbReference type="ARBA" id="ARBA00022692"/>
    </source>
</evidence>
<evidence type="ECO:0000256" key="1">
    <source>
        <dbReference type="ARBA" id="ARBA00004651"/>
    </source>
</evidence>
<keyword evidence="7 9" id="KW-1133">Transmembrane helix</keyword>
<evidence type="ECO:0000313" key="11">
    <source>
        <dbReference type="Proteomes" id="UP000028630"/>
    </source>
</evidence>
<feature type="transmembrane region" description="Helical" evidence="9">
    <location>
        <begin position="206"/>
        <end position="227"/>
    </location>
</feature>
<dbReference type="FunFam" id="1.20.1740.10:FF:000004">
    <property type="entry name" value="Sodium:alanine symporter family protein"/>
    <property type="match status" value="1"/>
</dbReference>
<organism evidence="10 11">
    <name type="scientific">Trabulsiella guamensis ATCC 49490</name>
    <dbReference type="NCBI Taxonomy" id="1005994"/>
    <lineage>
        <taxon>Bacteria</taxon>
        <taxon>Pseudomonadati</taxon>
        <taxon>Pseudomonadota</taxon>
        <taxon>Gammaproteobacteria</taxon>
        <taxon>Enterobacterales</taxon>
        <taxon>Enterobacteriaceae</taxon>
        <taxon>Trabulsiella</taxon>
    </lineage>
</organism>
<comment type="caution">
    <text evidence="10">The sequence shown here is derived from an EMBL/GenBank/DDBJ whole genome shotgun (WGS) entry which is preliminary data.</text>
</comment>
<dbReference type="eggNOG" id="COG1115">
    <property type="taxonomic scope" value="Bacteria"/>
</dbReference>
<dbReference type="NCBIfam" id="TIGR00835">
    <property type="entry name" value="agcS"/>
    <property type="match status" value="1"/>
</dbReference>
<dbReference type="Proteomes" id="UP000028630">
    <property type="component" value="Unassembled WGS sequence"/>
</dbReference>
<feature type="transmembrane region" description="Helical" evidence="9">
    <location>
        <begin position="343"/>
        <end position="366"/>
    </location>
</feature>
<keyword evidence="6 9" id="KW-0769">Symport</keyword>
<evidence type="ECO:0000256" key="4">
    <source>
        <dbReference type="ARBA" id="ARBA00022475"/>
    </source>
</evidence>
<dbReference type="PROSITE" id="PS00873">
    <property type="entry name" value="NA_ALANINE_SYMP"/>
    <property type="match status" value="1"/>
</dbReference>
<evidence type="ECO:0000313" key="10">
    <source>
        <dbReference type="EMBL" id="KFC07761.1"/>
    </source>
</evidence>
<dbReference type="OrthoDB" id="9806926at2"/>
<gene>
    <name evidence="10" type="primary">yaaJ</name>
    <name evidence="10" type="ORF">GTGU_01722</name>
</gene>
<accession>A0A085AC16</accession>
<feature type="transmembrane region" description="Helical" evidence="9">
    <location>
        <begin position="169"/>
        <end position="194"/>
    </location>
</feature>
<dbReference type="Gene3D" id="1.20.1740.10">
    <property type="entry name" value="Amino acid/polyamine transporter I"/>
    <property type="match status" value="1"/>
</dbReference>
<keyword evidence="11" id="KW-1185">Reference proteome</keyword>
<dbReference type="Pfam" id="PF01235">
    <property type="entry name" value="Na_Ala_symp"/>
    <property type="match status" value="1"/>
</dbReference>
<dbReference type="EMBL" id="JMTB01000059">
    <property type="protein sequence ID" value="KFC07761.1"/>
    <property type="molecule type" value="Genomic_DNA"/>
</dbReference>
<feature type="transmembrane region" description="Helical" evidence="9">
    <location>
        <begin position="12"/>
        <end position="30"/>
    </location>
</feature>
<evidence type="ECO:0000256" key="9">
    <source>
        <dbReference type="RuleBase" id="RU363064"/>
    </source>
</evidence>
<reference evidence="11" key="1">
    <citation type="submission" date="2014-05" db="EMBL/GenBank/DDBJ databases">
        <title>ATOL: Assembling a taxonomically balanced genome-scale reconstruction of the evolutionary history of the Enterobacteriaceae.</title>
        <authorList>
            <person name="Plunkett G. III"/>
            <person name="Neeno-Eckwall E.C."/>
            <person name="Glasner J.D."/>
            <person name="Perna N.T."/>
        </authorList>
    </citation>
    <scope>NUCLEOTIDE SEQUENCE [LARGE SCALE GENOMIC DNA]</scope>
    <source>
        <strain evidence="11">ATCC 49490</strain>
    </source>
</reference>
<keyword evidence="8 9" id="KW-0472">Membrane</keyword>
<dbReference type="AlphaFoldDB" id="A0A085AC16"/>